<dbReference type="InterPro" id="IPR001841">
    <property type="entry name" value="Znf_RING"/>
</dbReference>
<dbReference type="Pfam" id="PF12906">
    <property type="entry name" value="RINGv"/>
    <property type="match status" value="1"/>
</dbReference>
<dbReference type="AlphaFoldDB" id="A0A8K0CED6"/>
<dbReference type="GO" id="GO:0002376">
    <property type="term" value="P:immune system process"/>
    <property type="evidence" value="ECO:0007669"/>
    <property type="project" value="UniProtKB-KW"/>
</dbReference>
<dbReference type="InterPro" id="IPR013083">
    <property type="entry name" value="Znf_RING/FYVE/PHD"/>
</dbReference>
<evidence type="ECO:0000256" key="10">
    <source>
        <dbReference type="SAM" id="Phobius"/>
    </source>
</evidence>
<dbReference type="Proteomes" id="UP000801492">
    <property type="component" value="Unassembled WGS sequence"/>
</dbReference>
<evidence type="ECO:0000313" key="14">
    <source>
        <dbReference type="Proteomes" id="UP000801492"/>
    </source>
</evidence>
<reference evidence="13" key="1">
    <citation type="submission" date="2019-08" db="EMBL/GenBank/DDBJ databases">
        <title>The genome of the North American firefly Photinus pyralis.</title>
        <authorList>
            <consortium name="Photinus pyralis genome working group"/>
            <person name="Fallon T.R."/>
            <person name="Sander Lower S.E."/>
            <person name="Weng J.-K."/>
        </authorList>
    </citation>
    <scope>NUCLEOTIDE SEQUENCE</scope>
    <source>
        <strain evidence="13">TRF0915ILg1</strain>
        <tissue evidence="13">Whole body</tissue>
    </source>
</reference>
<evidence type="ECO:0008006" key="15">
    <source>
        <dbReference type="Google" id="ProtNLM"/>
    </source>
</evidence>
<keyword evidence="10" id="KW-0812">Transmembrane</keyword>
<comment type="caution">
    <text evidence="13">The sequence shown here is derived from an EMBL/GenBank/DDBJ whole genome shotgun (WGS) entry which is preliminary data.</text>
</comment>
<dbReference type="SUPFAM" id="SSF57850">
    <property type="entry name" value="RING/U-box"/>
    <property type="match status" value="1"/>
</dbReference>
<dbReference type="OrthoDB" id="264354at2759"/>
<keyword evidence="14" id="KW-1185">Reference proteome</keyword>
<dbReference type="Gene3D" id="3.30.40.10">
    <property type="entry name" value="Zinc/RING finger domain, C3HC4 (zinc finger)"/>
    <property type="match status" value="1"/>
</dbReference>
<dbReference type="InterPro" id="IPR011016">
    <property type="entry name" value="Znf_RING-CH"/>
</dbReference>
<keyword evidence="10" id="KW-1133">Transmembrane helix</keyword>
<evidence type="ECO:0000313" key="13">
    <source>
        <dbReference type="EMBL" id="KAF2882205.1"/>
    </source>
</evidence>
<evidence type="ECO:0000256" key="2">
    <source>
        <dbReference type="ARBA" id="ARBA00004439"/>
    </source>
</evidence>
<evidence type="ECO:0000256" key="3">
    <source>
        <dbReference type="ARBA" id="ARBA00004520"/>
    </source>
</evidence>
<dbReference type="EMBL" id="VTPC01090643">
    <property type="protein sequence ID" value="KAF2882205.1"/>
    <property type="molecule type" value="Genomic_DNA"/>
</dbReference>
<comment type="subcellular location">
    <subcellularLocation>
        <location evidence="2">Cytoplasmic vesicle membrane</location>
        <topology evidence="2">Multi-pass membrane protein</topology>
    </subcellularLocation>
    <subcellularLocation>
        <location evidence="3">Early endosome membrane</location>
        <topology evidence="3">Multi-pass membrane protein</topology>
    </subcellularLocation>
    <subcellularLocation>
        <location evidence="1">Lysosome membrane</location>
        <topology evidence="1">Multi-pass membrane protein</topology>
    </subcellularLocation>
</comment>
<proteinExistence type="predicted"/>
<evidence type="ECO:0000256" key="7">
    <source>
        <dbReference type="ARBA" id="ARBA00022859"/>
    </source>
</evidence>
<keyword evidence="7" id="KW-0391">Immunity</keyword>
<evidence type="ECO:0000256" key="9">
    <source>
        <dbReference type="PROSITE-ProRule" id="PRU00175"/>
    </source>
</evidence>
<evidence type="ECO:0000256" key="4">
    <source>
        <dbReference type="ARBA" id="ARBA00022723"/>
    </source>
</evidence>
<dbReference type="GO" id="GO:0031901">
    <property type="term" value="C:early endosome membrane"/>
    <property type="evidence" value="ECO:0007669"/>
    <property type="project" value="UniProtKB-SubCell"/>
</dbReference>
<keyword evidence="10" id="KW-0472">Membrane</keyword>
<organism evidence="13 14">
    <name type="scientific">Ignelater luminosus</name>
    <name type="common">Cucubano</name>
    <name type="synonym">Pyrophorus luminosus</name>
    <dbReference type="NCBI Taxonomy" id="2038154"/>
    <lineage>
        <taxon>Eukaryota</taxon>
        <taxon>Metazoa</taxon>
        <taxon>Ecdysozoa</taxon>
        <taxon>Arthropoda</taxon>
        <taxon>Hexapoda</taxon>
        <taxon>Insecta</taxon>
        <taxon>Pterygota</taxon>
        <taxon>Neoptera</taxon>
        <taxon>Endopterygota</taxon>
        <taxon>Coleoptera</taxon>
        <taxon>Polyphaga</taxon>
        <taxon>Elateriformia</taxon>
        <taxon>Elateroidea</taxon>
        <taxon>Elateridae</taxon>
        <taxon>Agrypninae</taxon>
        <taxon>Pyrophorini</taxon>
        <taxon>Ignelater</taxon>
    </lineage>
</organism>
<feature type="domain" description="RING-type" evidence="11">
    <location>
        <begin position="46"/>
        <end position="93"/>
    </location>
</feature>
<keyword evidence="5 9" id="KW-0863">Zinc-finger</keyword>
<evidence type="ECO:0000259" key="11">
    <source>
        <dbReference type="PROSITE" id="PS50089"/>
    </source>
</evidence>
<evidence type="ECO:0000259" key="12">
    <source>
        <dbReference type="PROSITE" id="PS51292"/>
    </source>
</evidence>
<keyword evidence="6" id="KW-0862">Zinc</keyword>
<evidence type="ECO:0000256" key="8">
    <source>
        <dbReference type="ARBA" id="ARBA00023329"/>
    </source>
</evidence>
<feature type="transmembrane region" description="Helical" evidence="10">
    <location>
        <begin position="121"/>
        <end position="143"/>
    </location>
</feature>
<dbReference type="GO" id="GO:0005765">
    <property type="term" value="C:lysosomal membrane"/>
    <property type="evidence" value="ECO:0007669"/>
    <property type="project" value="UniProtKB-SubCell"/>
</dbReference>
<evidence type="ECO:0000256" key="6">
    <source>
        <dbReference type="ARBA" id="ARBA00022833"/>
    </source>
</evidence>
<keyword evidence="8" id="KW-0968">Cytoplasmic vesicle</keyword>
<dbReference type="PANTHER" id="PTHR45981">
    <property type="entry name" value="LD02310P"/>
    <property type="match status" value="1"/>
</dbReference>
<protein>
    <recommendedName>
        <fullName evidence="15">E3 ubiquitin-protein ligase MARCH8</fullName>
    </recommendedName>
</protein>
<keyword evidence="4" id="KW-0479">Metal-binding</keyword>
<dbReference type="PROSITE" id="PS50089">
    <property type="entry name" value="ZF_RING_2"/>
    <property type="match status" value="1"/>
</dbReference>
<dbReference type="GO" id="GO:0008270">
    <property type="term" value="F:zinc ion binding"/>
    <property type="evidence" value="ECO:0007669"/>
    <property type="project" value="UniProtKB-KW"/>
</dbReference>
<dbReference type="SMART" id="SM00744">
    <property type="entry name" value="RINGv"/>
    <property type="match status" value="1"/>
</dbReference>
<feature type="domain" description="RING-CH-type" evidence="12">
    <location>
        <begin position="38"/>
        <end position="99"/>
    </location>
</feature>
<gene>
    <name evidence="13" type="ORF">ILUMI_23972</name>
</gene>
<evidence type="ECO:0000256" key="1">
    <source>
        <dbReference type="ARBA" id="ARBA00004155"/>
    </source>
</evidence>
<feature type="transmembrane region" description="Helical" evidence="10">
    <location>
        <begin position="155"/>
        <end position="179"/>
    </location>
</feature>
<accession>A0A8K0CED6</accession>
<dbReference type="PROSITE" id="PS51292">
    <property type="entry name" value="ZF_RING_CH"/>
    <property type="match status" value="1"/>
</dbReference>
<evidence type="ECO:0000256" key="5">
    <source>
        <dbReference type="ARBA" id="ARBA00022771"/>
    </source>
</evidence>
<name>A0A8K0CED6_IGNLU</name>
<sequence length="365" mass="41119">MPEQFIKVKNREIQPTSSAFPEVIKKQECTRLGSSTNISNSNGDICRICHCESDAVNPLLSPCYCAGSLKYVHQSCLQQWLAASDTRSCELCKFNFILHTKIKPIAEWRRLEMTSVERRRLLCAILFHFVAAVCVIWSLFVLIDRATEEVQKGLIAWPFWTKLVVVAVGFTGGAVFMYIQCRQYLQLFSRWKAHNRIILVQNAPENVCEKVVIAPPTPNFNIALRSSPGATDRSSQVTANIECNVSPRHDPVDMTCKFENANNPEEDEVFSQTYTSSAFDKSMQSPVISEQISYTDEKETTSLANTSFDALELNIQEVLALDVEHSAQRLRNYSGQSSKTDNRNKTKSIFKSLPNLSASSENLLV</sequence>